<gene>
    <name evidence="2" type="ORF">FHP89_01915</name>
</gene>
<name>A0A557RLB7_9RHOO</name>
<accession>A0A557RLB7</accession>
<evidence type="ECO:0000313" key="2">
    <source>
        <dbReference type="EMBL" id="TVO79531.1"/>
    </source>
</evidence>
<keyword evidence="1" id="KW-0175">Coiled coil</keyword>
<dbReference type="AlphaFoldDB" id="A0A557RLB7"/>
<sequence>MNKQTDTTGALDRAIAKGQDNANSLIERLRTVTAERDQLIADTEAAEIARKEAENALVTAQAGVELGEASAEDVSAAQAHFDELETTAADLPAKRQRIAVLNAMCEKLTDNHRSAAEHLQRLQDDRREAQLEAVGNLAKAANQKHIELTEAAEAAAVEVMACAAVLADQKFALQGCEDARRYFNSTIRGDRPHRIFQNKQRIADEIGLA</sequence>
<evidence type="ECO:0008006" key="4">
    <source>
        <dbReference type="Google" id="ProtNLM"/>
    </source>
</evidence>
<organism evidence="2 3">
    <name type="scientific">Denitromonas halophila</name>
    <dbReference type="NCBI Taxonomy" id="1629404"/>
    <lineage>
        <taxon>Bacteria</taxon>
        <taxon>Pseudomonadati</taxon>
        <taxon>Pseudomonadota</taxon>
        <taxon>Betaproteobacteria</taxon>
        <taxon>Rhodocyclales</taxon>
        <taxon>Zoogloeaceae</taxon>
        <taxon>Denitromonas</taxon>
    </lineage>
</organism>
<protein>
    <recommendedName>
        <fullName evidence="4">PspA/IM30 family protein</fullName>
    </recommendedName>
</protein>
<evidence type="ECO:0000256" key="1">
    <source>
        <dbReference type="SAM" id="Coils"/>
    </source>
</evidence>
<comment type="caution">
    <text evidence="2">The sequence shown here is derived from an EMBL/GenBank/DDBJ whole genome shotgun (WGS) entry which is preliminary data.</text>
</comment>
<evidence type="ECO:0000313" key="3">
    <source>
        <dbReference type="Proteomes" id="UP000318349"/>
    </source>
</evidence>
<reference evidence="2 3" key="1">
    <citation type="submission" date="2019-07" db="EMBL/GenBank/DDBJ databases">
        <title>The pathways for chlorine oxyanion respiration interact through the shared metabolite chlorate.</title>
        <authorList>
            <person name="Barnum T.P."/>
            <person name="Cheng Y."/>
            <person name="Hill K.A."/>
            <person name="Lucas L.N."/>
            <person name="Carlson H.K."/>
            <person name="Coates J.D."/>
        </authorList>
    </citation>
    <scope>NUCLEOTIDE SEQUENCE [LARGE SCALE GENOMIC DNA]</scope>
    <source>
        <strain evidence="2 3">SFB-1</strain>
    </source>
</reference>
<proteinExistence type="predicted"/>
<feature type="coiled-coil region" evidence="1">
    <location>
        <begin position="105"/>
        <end position="132"/>
    </location>
</feature>
<dbReference type="Proteomes" id="UP000318349">
    <property type="component" value="Unassembled WGS sequence"/>
</dbReference>
<dbReference type="EMBL" id="VMNI01000002">
    <property type="protein sequence ID" value="TVO79531.1"/>
    <property type="molecule type" value="Genomic_DNA"/>
</dbReference>